<evidence type="ECO:0000259" key="2">
    <source>
        <dbReference type="Pfam" id="PF04073"/>
    </source>
</evidence>
<keyword evidence="3" id="KW-0030">Aminoacyl-tRNA synthetase</keyword>
<accession>K0JMR8</accession>
<dbReference type="InterPro" id="IPR007214">
    <property type="entry name" value="YbaK/aa-tRNA-synth-assoc-dom"/>
</dbReference>
<dbReference type="InterPro" id="IPR040285">
    <property type="entry name" value="ProX/PRXD1"/>
</dbReference>
<comment type="similarity">
    <text evidence="1">Belongs to the PRORSD1 family.</text>
</comment>
<dbReference type="Proteomes" id="UP000003759">
    <property type="component" value="Chromosome"/>
</dbReference>
<name>K0JMR8_BRAPL</name>
<proteinExistence type="inferred from homology"/>
<evidence type="ECO:0000256" key="1">
    <source>
        <dbReference type="ARBA" id="ARBA00010201"/>
    </source>
</evidence>
<protein>
    <submittedName>
        <fullName evidence="3">YbaK/prolyl-tRNA synthetase associated region</fullName>
    </submittedName>
</protein>
<dbReference type="PATRIC" id="fig|1161918.5.peg.1882"/>
<dbReference type="InterPro" id="IPR036754">
    <property type="entry name" value="YbaK/aa-tRNA-synt-asso_dom_sf"/>
</dbReference>
<dbReference type="KEGG" id="bpw:WESB_2368"/>
<dbReference type="Pfam" id="PF04073">
    <property type="entry name" value="tRNA_edit"/>
    <property type="match status" value="1"/>
</dbReference>
<evidence type="ECO:0000313" key="4">
    <source>
        <dbReference type="Proteomes" id="UP000003759"/>
    </source>
</evidence>
<dbReference type="RefSeq" id="WP_014933909.1">
    <property type="nucleotide sequence ID" value="NC_018604.1"/>
</dbReference>
<reference evidence="3 4" key="1">
    <citation type="journal article" date="2012" name="BMC Genomics">
        <title>Comparative genomics of Brachyspira pilosicoli strains: genome rearrangements, reductions and correlation of genetic compliment with phenotypic diversity.</title>
        <authorList>
            <person name="Mappley L.J."/>
            <person name="Black M.L."/>
            <person name="Abuoun M."/>
            <person name="Darby A.C."/>
            <person name="Woodward M.J."/>
            <person name="Parkhill J."/>
            <person name="Turner A.K."/>
            <person name="Bellgard M.I."/>
            <person name="La T."/>
            <person name="Phillips N.D."/>
            <person name="La Ragione R.M."/>
            <person name="Hampson D.J."/>
        </authorList>
    </citation>
    <scope>NUCLEOTIDE SEQUENCE [LARGE SCALE GENOMIC DNA]</scope>
    <source>
        <strain evidence="3">WesB</strain>
    </source>
</reference>
<sequence length="97" mass="11579">MGSKEEIYNILKENNIHYEAVEHKAVYTMEDMLELELDKKGRIIKNIFLFCRKTKRYFLVIMEESKRLNLKDLSSKLQAKLTFASEEDLNKYLNLSK</sequence>
<dbReference type="GO" id="GO:0002161">
    <property type="term" value="F:aminoacyl-tRNA deacylase activity"/>
    <property type="evidence" value="ECO:0007669"/>
    <property type="project" value="InterPro"/>
</dbReference>
<dbReference type="EMBL" id="HE793032">
    <property type="protein sequence ID" value="CCG57830.1"/>
    <property type="molecule type" value="Genomic_DNA"/>
</dbReference>
<dbReference type="Gene3D" id="3.90.960.10">
    <property type="entry name" value="YbaK/aminoacyl-tRNA synthetase-associated domain"/>
    <property type="match status" value="1"/>
</dbReference>
<evidence type="ECO:0000313" key="3">
    <source>
        <dbReference type="EMBL" id="CCG57830.1"/>
    </source>
</evidence>
<dbReference type="GO" id="GO:0004812">
    <property type="term" value="F:aminoacyl-tRNA ligase activity"/>
    <property type="evidence" value="ECO:0007669"/>
    <property type="project" value="UniProtKB-KW"/>
</dbReference>
<dbReference type="PANTHER" id="PTHR31423:SF3">
    <property type="entry name" value="PROLYL-TRNA SYNTHETASE ASSOCIATED DOMAIN-CONTAINING PROTEIN 1-RELATED"/>
    <property type="match status" value="1"/>
</dbReference>
<feature type="domain" description="YbaK/aminoacyl-tRNA synthetase-associated" evidence="2">
    <location>
        <begin position="23"/>
        <end position="96"/>
    </location>
</feature>
<dbReference type="HOGENOM" id="CLU_2341269_0_0_12"/>
<dbReference type="SUPFAM" id="SSF55826">
    <property type="entry name" value="YbaK/ProRS associated domain"/>
    <property type="match status" value="1"/>
</dbReference>
<gene>
    <name evidence="3" type="ORF">WESB_2368</name>
</gene>
<dbReference type="PANTHER" id="PTHR31423">
    <property type="entry name" value="YBAK DOMAIN-CONTAINING PROTEIN"/>
    <property type="match status" value="1"/>
</dbReference>
<keyword evidence="3" id="KW-0436">Ligase</keyword>
<organism evidence="3 4">
    <name type="scientific">Brachyspira pilosicoli WesB</name>
    <dbReference type="NCBI Taxonomy" id="1161918"/>
    <lineage>
        <taxon>Bacteria</taxon>
        <taxon>Pseudomonadati</taxon>
        <taxon>Spirochaetota</taxon>
        <taxon>Spirochaetia</taxon>
        <taxon>Brachyspirales</taxon>
        <taxon>Brachyspiraceae</taxon>
        <taxon>Brachyspira</taxon>
    </lineage>
</organism>
<dbReference type="AlphaFoldDB" id="K0JMR8"/>